<dbReference type="InterPro" id="IPR001568">
    <property type="entry name" value="RNase_T2-like"/>
</dbReference>
<dbReference type="PANTHER" id="PTHR11240:SF22">
    <property type="entry name" value="RIBONUCLEASE T2"/>
    <property type="match status" value="1"/>
</dbReference>
<evidence type="ECO:0000256" key="1">
    <source>
        <dbReference type="ARBA" id="ARBA00007469"/>
    </source>
</evidence>
<protein>
    <submittedName>
        <fullName evidence="4">Ribonuclease T2</fullName>
    </submittedName>
</protein>
<feature type="region of interest" description="Disordered" evidence="3">
    <location>
        <begin position="18"/>
        <end position="43"/>
    </location>
</feature>
<comment type="similarity">
    <text evidence="1 2">Belongs to the RNase T2 family.</text>
</comment>
<organism evidence="4 5">
    <name type="scientific">Parasphingorhabdus flavimaris</name>
    <dbReference type="NCBI Taxonomy" id="266812"/>
    <lineage>
        <taxon>Bacteria</taxon>
        <taxon>Pseudomonadati</taxon>
        <taxon>Pseudomonadota</taxon>
        <taxon>Alphaproteobacteria</taxon>
        <taxon>Sphingomonadales</taxon>
        <taxon>Sphingomonadaceae</taxon>
        <taxon>Parasphingorhabdus</taxon>
    </lineage>
</organism>
<dbReference type="InterPro" id="IPR018188">
    <property type="entry name" value="RNase_T2_His_AS_1"/>
</dbReference>
<dbReference type="InterPro" id="IPR036430">
    <property type="entry name" value="RNase_T2-like_sf"/>
</dbReference>
<evidence type="ECO:0000256" key="3">
    <source>
        <dbReference type="SAM" id="MobiDB-lite"/>
    </source>
</evidence>
<dbReference type="PROSITE" id="PS00530">
    <property type="entry name" value="RNASE_T2_1"/>
    <property type="match status" value="1"/>
</dbReference>
<dbReference type="Gene3D" id="3.90.730.10">
    <property type="entry name" value="Ribonuclease T2-like"/>
    <property type="match status" value="1"/>
</dbReference>
<dbReference type="InterPro" id="IPR039378">
    <property type="entry name" value="RNase_T2_prok"/>
</dbReference>
<proteinExistence type="inferred from homology"/>
<dbReference type="SUPFAM" id="SSF55895">
    <property type="entry name" value="Ribonuclease Rh-like"/>
    <property type="match status" value="1"/>
</dbReference>
<dbReference type="Proteomes" id="UP000652427">
    <property type="component" value="Unassembled WGS sequence"/>
</dbReference>
<dbReference type="CDD" id="cd01062">
    <property type="entry name" value="RNase_T2_prok"/>
    <property type="match status" value="1"/>
</dbReference>
<accession>A0ABX2MY88</accession>
<dbReference type="PANTHER" id="PTHR11240">
    <property type="entry name" value="RIBONUCLEASE T2"/>
    <property type="match status" value="1"/>
</dbReference>
<dbReference type="RefSeq" id="WP_176278696.1">
    <property type="nucleotide sequence ID" value="NZ_JABWMH010000001.1"/>
</dbReference>
<sequence>MFLLLALAATPAQAQSYQCRPPSGLSAPAERKPASEPRRTTPVTSYTLALSWSPEYCRTRKDSRRDKTQCSGDDGSFGFILHGLWPDTRGPAYPQYCAPTRALPPAVVNRNFCMMPSTRMMAHEWAKHGTCMTRRPETYFRVSRIMFDAVRFPDMDRLSRKPLTAGQFRNAFAAANEGLQPDMLRLKINRRGWLQEVKLCLGKSFRPQRCPAYMRAAKNDMPVKIWRGG</sequence>
<comment type="caution">
    <text evidence="4">The sequence shown here is derived from an EMBL/GenBank/DDBJ whole genome shotgun (WGS) entry which is preliminary data.</text>
</comment>
<evidence type="ECO:0000256" key="2">
    <source>
        <dbReference type="RuleBase" id="RU004328"/>
    </source>
</evidence>
<evidence type="ECO:0000313" key="5">
    <source>
        <dbReference type="Proteomes" id="UP000652427"/>
    </source>
</evidence>
<feature type="compositionally biased region" description="Basic and acidic residues" evidence="3">
    <location>
        <begin position="29"/>
        <end position="39"/>
    </location>
</feature>
<reference evidence="4 5" key="1">
    <citation type="submission" date="2020-06" db="EMBL/GenBank/DDBJ databases">
        <authorList>
            <person name="Kim S.-J."/>
            <person name="Park S.-J."/>
        </authorList>
    </citation>
    <scope>NUCLEOTIDE SEQUENCE [LARGE SCALE GENOMIC DNA]</scope>
    <source>
        <strain evidence="4 5">SW-151</strain>
    </source>
</reference>
<dbReference type="PROSITE" id="PS00531">
    <property type="entry name" value="RNASE_T2_2"/>
    <property type="match status" value="1"/>
</dbReference>
<dbReference type="InterPro" id="IPR033130">
    <property type="entry name" value="RNase_T2_His_AS_2"/>
</dbReference>
<gene>
    <name evidence="4" type="ORF">HUO14_00650</name>
</gene>
<name>A0ABX2MY88_9SPHN</name>
<evidence type="ECO:0000313" key="4">
    <source>
        <dbReference type="EMBL" id="NVD26407.1"/>
    </source>
</evidence>
<dbReference type="EMBL" id="JABWMH010000001">
    <property type="protein sequence ID" value="NVD26407.1"/>
    <property type="molecule type" value="Genomic_DNA"/>
</dbReference>
<dbReference type="Pfam" id="PF00445">
    <property type="entry name" value="Ribonuclease_T2"/>
    <property type="match status" value="1"/>
</dbReference>
<keyword evidence="5" id="KW-1185">Reference proteome</keyword>